<sequence length="184" mass="21378">MPTSTPLTDSELRSELQVAETPLTPPFFLNQILHGRCKVLFYLKSTFVAHAIFGVWSDATVHPKLIEPWVRLWTLECTKYQIISRHCSSLQDRVQLRHSHPPQCTIMIEYYDLLFSDDLYQSWPNNDITYPTMRSCEATVKLIASLCTTRDFLRCRHYVICPSWYPLFPDSLSPSSFSAQPNRC</sequence>
<dbReference type="InParanoid" id="A0A194WVR7"/>
<evidence type="ECO:0000313" key="2">
    <source>
        <dbReference type="Proteomes" id="UP000070700"/>
    </source>
</evidence>
<keyword evidence="2" id="KW-1185">Reference proteome</keyword>
<organism evidence="1 2">
    <name type="scientific">Mollisia scopiformis</name>
    <name type="common">Conifer needle endophyte fungus</name>
    <name type="synonym">Phialocephala scopiformis</name>
    <dbReference type="NCBI Taxonomy" id="149040"/>
    <lineage>
        <taxon>Eukaryota</taxon>
        <taxon>Fungi</taxon>
        <taxon>Dikarya</taxon>
        <taxon>Ascomycota</taxon>
        <taxon>Pezizomycotina</taxon>
        <taxon>Leotiomycetes</taxon>
        <taxon>Helotiales</taxon>
        <taxon>Mollisiaceae</taxon>
        <taxon>Mollisia</taxon>
    </lineage>
</organism>
<reference evidence="1 2" key="1">
    <citation type="submission" date="2015-10" db="EMBL/GenBank/DDBJ databases">
        <title>Full genome of DAOMC 229536 Phialocephala scopiformis, a fungal endophyte of spruce producing the potent anti-insectan compound rugulosin.</title>
        <authorList>
            <consortium name="DOE Joint Genome Institute"/>
            <person name="Walker A.K."/>
            <person name="Frasz S.L."/>
            <person name="Seifert K.A."/>
            <person name="Miller J.D."/>
            <person name="Mondo S.J."/>
            <person name="Labutti K."/>
            <person name="Lipzen A."/>
            <person name="Dockter R."/>
            <person name="Kennedy M."/>
            <person name="Grigoriev I.V."/>
            <person name="Spatafora J.W."/>
        </authorList>
    </citation>
    <scope>NUCLEOTIDE SEQUENCE [LARGE SCALE GENOMIC DNA]</scope>
    <source>
        <strain evidence="1 2">CBS 120377</strain>
    </source>
</reference>
<dbReference type="AlphaFoldDB" id="A0A194WVR7"/>
<dbReference type="Proteomes" id="UP000070700">
    <property type="component" value="Unassembled WGS sequence"/>
</dbReference>
<dbReference type="GeneID" id="28815772"/>
<evidence type="ECO:0000313" key="1">
    <source>
        <dbReference type="EMBL" id="KUJ11769.1"/>
    </source>
</evidence>
<dbReference type="KEGG" id="psco:LY89DRAFT_233553"/>
<protein>
    <submittedName>
        <fullName evidence="1">Uncharacterized protein</fullName>
    </submittedName>
</protein>
<dbReference type="RefSeq" id="XP_018066124.1">
    <property type="nucleotide sequence ID" value="XM_018206046.1"/>
</dbReference>
<name>A0A194WVR7_MOLSC</name>
<accession>A0A194WVR7</accession>
<gene>
    <name evidence="1" type="ORF">LY89DRAFT_233553</name>
</gene>
<proteinExistence type="predicted"/>
<dbReference type="EMBL" id="KQ947426">
    <property type="protein sequence ID" value="KUJ11769.1"/>
    <property type="molecule type" value="Genomic_DNA"/>
</dbReference>